<keyword evidence="4" id="KW-0677">Repeat</keyword>
<comment type="subcellular location">
    <subcellularLocation>
        <location evidence="1">Nucleus</location>
    </subcellularLocation>
</comment>
<evidence type="ECO:0000259" key="13">
    <source>
        <dbReference type="PROSITE" id="PS50157"/>
    </source>
</evidence>
<feature type="compositionally biased region" description="Low complexity" evidence="12">
    <location>
        <begin position="207"/>
        <end position="227"/>
    </location>
</feature>
<evidence type="ECO:0000256" key="2">
    <source>
        <dbReference type="ARBA" id="ARBA00006991"/>
    </source>
</evidence>
<evidence type="ECO:0000256" key="3">
    <source>
        <dbReference type="ARBA" id="ARBA00022723"/>
    </source>
</evidence>
<feature type="compositionally biased region" description="Polar residues" evidence="12">
    <location>
        <begin position="165"/>
        <end position="205"/>
    </location>
</feature>
<evidence type="ECO:0000256" key="10">
    <source>
        <dbReference type="ARBA" id="ARBA00023242"/>
    </source>
</evidence>
<sequence>MASPSDRPSSSSATSNTHHSPYNTASSGLTSPSGVPGEGLSPLSSGVNTTSSQSSQYYQGHVQGSWPAPSSSYQLSSGTPQGLAQTSHYASRGSTYEQQSPMSYSRTSQSPATGEGLSAPQYGQTGHSNFVVGYTPHAPQGGAGSGAASLPSQAPPTPQPAILGSQASVSTQPPTPSGLSSHVDPFTQSRPPATPGYYSTSSASHHSGYPSYTSPTAPSPTTAAGPPRGLASLQHPTGMAPPGSYRYSYPVPSMGGPIMSNLTSPGHQMSLVPGMGVGGYGAHPLGPSMYGHGGHGPNPQTERPFKCDQCPQSFNRNHDLKRHKRIHLAVKPFPCSFCDKSFSRKDALKDRSDDGTPPRRD</sequence>
<dbReference type="PROSITE" id="PS00028">
    <property type="entry name" value="ZINC_FINGER_C2H2_1"/>
    <property type="match status" value="1"/>
</dbReference>
<comment type="caution">
    <text evidence="14">The sequence shown here is derived from an EMBL/GenBank/DDBJ whole genome shotgun (WGS) entry which is preliminary data.</text>
</comment>
<dbReference type="SMART" id="SM00355">
    <property type="entry name" value="ZnF_C2H2"/>
    <property type="match status" value="1"/>
</dbReference>
<evidence type="ECO:0000256" key="1">
    <source>
        <dbReference type="ARBA" id="ARBA00004123"/>
    </source>
</evidence>
<dbReference type="OrthoDB" id="8922241at2759"/>
<dbReference type="GO" id="GO:0008270">
    <property type="term" value="F:zinc ion binding"/>
    <property type="evidence" value="ECO:0007669"/>
    <property type="project" value="UniProtKB-KW"/>
</dbReference>
<evidence type="ECO:0000256" key="5">
    <source>
        <dbReference type="ARBA" id="ARBA00022771"/>
    </source>
</evidence>
<evidence type="ECO:0000313" key="15">
    <source>
        <dbReference type="Proteomes" id="UP000186583"/>
    </source>
</evidence>
<keyword evidence="6" id="KW-0862">Zinc</keyword>
<dbReference type="GO" id="GO:0005634">
    <property type="term" value="C:nucleus"/>
    <property type="evidence" value="ECO:0007669"/>
    <property type="project" value="UniProtKB-SubCell"/>
</dbReference>
<feature type="domain" description="C2H2-type" evidence="13">
    <location>
        <begin position="305"/>
        <end position="332"/>
    </location>
</feature>
<feature type="compositionally biased region" description="Polar residues" evidence="12">
    <location>
        <begin position="68"/>
        <end position="112"/>
    </location>
</feature>
<dbReference type="EMBL" id="MPGH01000010">
    <property type="protein sequence ID" value="OLN97268.1"/>
    <property type="molecule type" value="Genomic_DNA"/>
</dbReference>
<dbReference type="Pfam" id="PF00096">
    <property type="entry name" value="zf-C2H2"/>
    <property type="match status" value="1"/>
</dbReference>
<gene>
    <name evidence="14" type="ORF">CCHL11_07725</name>
</gene>
<dbReference type="InterPro" id="IPR013087">
    <property type="entry name" value="Znf_C2H2_type"/>
</dbReference>
<evidence type="ECO:0000313" key="14">
    <source>
        <dbReference type="EMBL" id="OLN97268.1"/>
    </source>
</evidence>
<keyword evidence="5 11" id="KW-0863">Zinc-finger</keyword>
<dbReference type="InterPro" id="IPR036236">
    <property type="entry name" value="Znf_C2H2_sf"/>
</dbReference>
<feature type="region of interest" description="Disordered" evidence="12">
    <location>
        <begin position="1"/>
        <end position="239"/>
    </location>
</feature>
<evidence type="ECO:0000256" key="9">
    <source>
        <dbReference type="ARBA" id="ARBA00023163"/>
    </source>
</evidence>
<dbReference type="GO" id="GO:0003677">
    <property type="term" value="F:DNA binding"/>
    <property type="evidence" value="ECO:0007669"/>
    <property type="project" value="UniProtKB-KW"/>
</dbReference>
<reference evidence="14 15" key="1">
    <citation type="submission" date="2016-11" db="EMBL/GenBank/DDBJ databases">
        <title>Draft Genome Assembly of Colletotrichum chlorophyti a pathogen of herbaceous plants.</title>
        <authorList>
            <person name="Gan P."/>
            <person name="Narusaka M."/>
            <person name="Tsushima A."/>
            <person name="Narusaka Y."/>
            <person name="Takano Y."/>
            <person name="Shirasu K."/>
        </authorList>
    </citation>
    <scope>NUCLEOTIDE SEQUENCE [LARGE SCALE GENOMIC DNA]</scope>
    <source>
        <strain evidence="14 15">NTL11</strain>
    </source>
</reference>
<evidence type="ECO:0000256" key="11">
    <source>
        <dbReference type="PROSITE-ProRule" id="PRU00042"/>
    </source>
</evidence>
<keyword evidence="3" id="KW-0479">Metal-binding</keyword>
<dbReference type="PANTHER" id="PTHR16515">
    <property type="entry name" value="PR DOMAIN ZINC FINGER PROTEIN"/>
    <property type="match status" value="1"/>
</dbReference>
<evidence type="ECO:0000256" key="4">
    <source>
        <dbReference type="ARBA" id="ARBA00022737"/>
    </source>
</evidence>
<dbReference type="InterPro" id="IPR050331">
    <property type="entry name" value="Zinc_finger"/>
</dbReference>
<dbReference type="STRING" id="708187.A0A1Q8S743"/>
<keyword evidence="8" id="KW-0238">DNA-binding</keyword>
<dbReference type="PANTHER" id="PTHR16515:SF66">
    <property type="entry name" value="C2H2-TYPE DOMAIN-CONTAINING PROTEIN"/>
    <property type="match status" value="1"/>
</dbReference>
<feature type="compositionally biased region" description="Low complexity" evidence="12">
    <location>
        <begin position="49"/>
        <end position="59"/>
    </location>
</feature>
<dbReference type="AlphaFoldDB" id="A0A1Q8S743"/>
<name>A0A1Q8S743_9PEZI</name>
<evidence type="ECO:0000256" key="6">
    <source>
        <dbReference type="ARBA" id="ARBA00022833"/>
    </source>
</evidence>
<feature type="compositionally biased region" description="Polar residues" evidence="12">
    <location>
        <begin position="21"/>
        <end position="33"/>
    </location>
</feature>
<proteinExistence type="inferred from homology"/>
<dbReference type="PROSITE" id="PS50157">
    <property type="entry name" value="ZINC_FINGER_C2H2_2"/>
    <property type="match status" value="1"/>
</dbReference>
<keyword evidence="7" id="KW-0805">Transcription regulation</keyword>
<dbReference type="FunFam" id="3.30.160.60:FF:001156">
    <property type="entry name" value="Zinc finger protein 407"/>
    <property type="match status" value="1"/>
</dbReference>
<dbReference type="Gene3D" id="3.30.160.60">
    <property type="entry name" value="Classic Zinc Finger"/>
    <property type="match status" value="2"/>
</dbReference>
<keyword evidence="10" id="KW-0539">Nucleus</keyword>
<dbReference type="Proteomes" id="UP000186583">
    <property type="component" value="Unassembled WGS sequence"/>
</dbReference>
<dbReference type="GO" id="GO:0010468">
    <property type="term" value="P:regulation of gene expression"/>
    <property type="evidence" value="ECO:0007669"/>
    <property type="project" value="TreeGrafter"/>
</dbReference>
<keyword evidence="15" id="KW-1185">Reference proteome</keyword>
<evidence type="ECO:0000256" key="12">
    <source>
        <dbReference type="SAM" id="MobiDB-lite"/>
    </source>
</evidence>
<evidence type="ECO:0000256" key="8">
    <source>
        <dbReference type="ARBA" id="ARBA00023125"/>
    </source>
</evidence>
<evidence type="ECO:0000256" key="7">
    <source>
        <dbReference type="ARBA" id="ARBA00023015"/>
    </source>
</evidence>
<dbReference type="SUPFAM" id="SSF57667">
    <property type="entry name" value="beta-beta-alpha zinc fingers"/>
    <property type="match status" value="1"/>
</dbReference>
<comment type="similarity">
    <text evidence="2">Belongs to the krueppel C2H2-type zinc-finger protein family.</text>
</comment>
<protein>
    <submittedName>
        <fullName evidence="14">Zinc finger protein 398</fullName>
    </submittedName>
</protein>
<accession>A0A1Q8S743</accession>
<organism evidence="14 15">
    <name type="scientific">Colletotrichum chlorophyti</name>
    <dbReference type="NCBI Taxonomy" id="708187"/>
    <lineage>
        <taxon>Eukaryota</taxon>
        <taxon>Fungi</taxon>
        <taxon>Dikarya</taxon>
        <taxon>Ascomycota</taxon>
        <taxon>Pezizomycotina</taxon>
        <taxon>Sordariomycetes</taxon>
        <taxon>Hypocreomycetidae</taxon>
        <taxon>Glomerellales</taxon>
        <taxon>Glomerellaceae</taxon>
        <taxon>Colletotrichum</taxon>
    </lineage>
</organism>
<feature type="compositionally biased region" description="Low complexity" evidence="12">
    <location>
        <begin position="1"/>
        <end position="20"/>
    </location>
</feature>
<keyword evidence="9" id="KW-0804">Transcription</keyword>